<evidence type="ECO:0000256" key="1">
    <source>
        <dbReference type="SAM" id="Phobius"/>
    </source>
</evidence>
<dbReference type="RefSeq" id="WP_011917498.1">
    <property type="nucleotide sequence ID" value="NC_009437.1"/>
</dbReference>
<feature type="transmembrane region" description="Helical" evidence="1">
    <location>
        <begin position="94"/>
        <end position="116"/>
    </location>
</feature>
<keyword evidence="1" id="KW-0812">Transmembrane</keyword>
<dbReference type="HOGENOM" id="CLU_2022462_0_0_9"/>
<evidence type="ECO:0000313" key="2">
    <source>
        <dbReference type="EMBL" id="ABP67562.2"/>
    </source>
</evidence>
<feature type="transmembrane region" description="Helical" evidence="1">
    <location>
        <begin position="32"/>
        <end position="54"/>
    </location>
</feature>
<dbReference type="KEGG" id="csc:Csac_1977"/>
<keyword evidence="3" id="KW-1185">Reference proteome</keyword>
<dbReference type="Proteomes" id="UP000000256">
    <property type="component" value="Chromosome"/>
</dbReference>
<feature type="transmembrane region" description="Helical" evidence="1">
    <location>
        <begin position="66"/>
        <end position="88"/>
    </location>
</feature>
<sequence length="122" mass="14030">MKDIVNLALKVLWGINLIFCALVFAYSKSIAAFVIVLGSSVVLLFILYFLLLLLKSALRGKINFIYLLLHSLAVVVLILLSAFIFKFYNVRFVYFIWTLISYPLIFIVSYVVAYIYKTSSRK</sequence>
<gene>
    <name evidence="2" type="ordered locus">Csac_1977</name>
</gene>
<organism evidence="2 3">
    <name type="scientific">Caldicellulosiruptor saccharolyticus (strain ATCC 43494 / DSM 8903 / Tp8T 6331)</name>
    <dbReference type="NCBI Taxonomy" id="351627"/>
    <lineage>
        <taxon>Bacteria</taxon>
        <taxon>Bacillati</taxon>
        <taxon>Bacillota</taxon>
        <taxon>Bacillota incertae sedis</taxon>
        <taxon>Caldicellulosiruptorales</taxon>
        <taxon>Caldicellulosiruptoraceae</taxon>
        <taxon>Caldicellulosiruptor</taxon>
    </lineage>
</organism>
<accession>A4XKX7</accession>
<dbReference type="AlphaFoldDB" id="A4XKX7"/>
<protein>
    <submittedName>
        <fullName evidence="2">Uncharacterized protein</fullName>
    </submittedName>
</protein>
<feature type="transmembrane region" description="Helical" evidence="1">
    <location>
        <begin position="7"/>
        <end position="26"/>
    </location>
</feature>
<proteinExistence type="predicted"/>
<dbReference type="EMBL" id="CP000679">
    <property type="protein sequence ID" value="ABP67562.2"/>
    <property type="molecule type" value="Genomic_DNA"/>
</dbReference>
<keyword evidence="1" id="KW-0472">Membrane</keyword>
<keyword evidence="1" id="KW-1133">Transmembrane helix</keyword>
<dbReference type="STRING" id="351627.Csac_1977"/>
<evidence type="ECO:0000313" key="3">
    <source>
        <dbReference type="Proteomes" id="UP000000256"/>
    </source>
</evidence>
<name>A4XKX7_CALS8</name>
<reference evidence="2 3" key="1">
    <citation type="journal article" date="2008" name="Appl. Environ. Microbiol.">
        <title>Hydrogenomics of the extremely thermophilic bacterium Caldicellulosiruptor saccharolyticus.</title>
        <authorList>
            <person name="van de Werken H.J."/>
            <person name="Verhaart M.R."/>
            <person name="VanFossen A.L."/>
            <person name="Willquist K."/>
            <person name="Lewis D.L."/>
            <person name="Nichols J.D."/>
            <person name="Goorissen H.P."/>
            <person name="Mongodin E.F."/>
            <person name="Nelson K.E."/>
            <person name="van Niel E.W."/>
            <person name="Stams A.J."/>
            <person name="Ward D.E."/>
            <person name="de Vos W.M."/>
            <person name="van der Oost J."/>
            <person name="Kelly R.M."/>
            <person name="Kengen S.W."/>
        </authorList>
    </citation>
    <scope>NUCLEOTIDE SEQUENCE [LARGE SCALE GENOMIC DNA]</scope>
    <source>
        <strain evidence="3">ATCC 43494 / DSM 8903 / Tp8T 6331</strain>
    </source>
</reference>